<evidence type="ECO:0000313" key="2">
    <source>
        <dbReference type="Proteomes" id="UP000015105"/>
    </source>
</evidence>
<evidence type="ECO:0000313" key="1">
    <source>
        <dbReference type="EnsemblPlants" id="AET7Gv20070600.16"/>
    </source>
</evidence>
<proteinExistence type="predicted"/>
<organism evidence="1 2">
    <name type="scientific">Aegilops tauschii subsp. strangulata</name>
    <name type="common">Goatgrass</name>
    <dbReference type="NCBI Taxonomy" id="200361"/>
    <lineage>
        <taxon>Eukaryota</taxon>
        <taxon>Viridiplantae</taxon>
        <taxon>Streptophyta</taxon>
        <taxon>Embryophyta</taxon>
        <taxon>Tracheophyta</taxon>
        <taxon>Spermatophyta</taxon>
        <taxon>Magnoliopsida</taxon>
        <taxon>Liliopsida</taxon>
        <taxon>Poales</taxon>
        <taxon>Poaceae</taxon>
        <taxon>BOP clade</taxon>
        <taxon>Pooideae</taxon>
        <taxon>Triticodae</taxon>
        <taxon>Triticeae</taxon>
        <taxon>Triticinae</taxon>
        <taxon>Aegilops</taxon>
    </lineage>
</organism>
<reference evidence="2" key="1">
    <citation type="journal article" date="2014" name="Science">
        <title>Ancient hybridizations among the ancestral genomes of bread wheat.</title>
        <authorList>
            <consortium name="International Wheat Genome Sequencing Consortium,"/>
            <person name="Marcussen T."/>
            <person name="Sandve S.R."/>
            <person name="Heier L."/>
            <person name="Spannagl M."/>
            <person name="Pfeifer M."/>
            <person name="Jakobsen K.S."/>
            <person name="Wulff B.B."/>
            <person name="Steuernagel B."/>
            <person name="Mayer K.F."/>
            <person name="Olsen O.A."/>
        </authorList>
    </citation>
    <scope>NUCLEOTIDE SEQUENCE [LARGE SCALE GENOMIC DNA]</scope>
    <source>
        <strain evidence="2">cv. AL8/78</strain>
    </source>
</reference>
<accession>A0A453QEE9</accession>
<reference evidence="1" key="4">
    <citation type="submission" date="2019-03" db="UniProtKB">
        <authorList>
            <consortium name="EnsemblPlants"/>
        </authorList>
    </citation>
    <scope>IDENTIFICATION</scope>
</reference>
<name>A0A453QEE9_AEGTS</name>
<dbReference type="EnsemblPlants" id="AET7Gv20070600.16">
    <property type="protein sequence ID" value="AET7Gv20070600.16"/>
    <property type="gene ID" value="AET7Gv20070600"/>
</dbReference>
<protein>
    <submittedName>
        <fullName evidence="1">Uncharacterized protein</fullName>
    </submittedName>
</protein>
<reference evidence="1" key="3">
    <citation type="journal article" date="2017" name="Nature">
        <title>Genome sequence of the progenitor of the wheat D genome Aegilops tauschii.</title>
        <authorList>
            <person name="Luo M.C."/>
            <person name="Gu Y.Q."/>
            <person name="Puiu D."/>
            <person name="Wang H."/>
            <person name="Twardziok S.O."/>
            <person name="Deal K.R."/>
            <person name="Huo N."/>
            <person name="Zhu T."/>
            <person name="Wang L."/>
            <person name="Wang Y."/>
            <person name="McGuire P.E."/>
            <person name="Liu S."/>
            <person name="Long H."/>
            <person name="Ramasamy R.K."/>
            <person name="Rodriguez J.C."/>
            <person name="Van S.L."/>
            <person name="Yuan L."/>
            <person name="Wang Z."/>
            <person name="Xia Z."/>
            <person name="Xiao L."/>
            <person name="Anderson O.D."/>
            <person name="Ouyang S."/>
            <person name="Liang Y."/>
            <person name="Zimin A.V."/>
            <person name="Pertea G."/>
            <person name="Qi P."/>
            <person name="Bennetzen J.L."/>
            <person name="Dai X."/>
            <person name="Dawson M.W."/>
            <person name="Muller H.G."/>
            <person name="Kugler K."/>
            <person name="Rivarola-Duarte L."/>
            <person name="Spannagl M."/>
            <person name="Mayer K.F.X."/>
            <person name="Lu F.H."/>
            <person name="Bevan M.W."/>
            <person name="Leroy P."/>
            <person name="Li P."/>
            <person name="You F.M."/>
            <person name="Sun Q."/>
            <person name="Liu Z."/>
            <person name="Lyons E."/>
            <person name="Wicker T."/>
            <person name="Salzberg S.L."/>
            <person name="Devos K.M."/>
            <person name="Dvorak J."/>
        </authorList>
    </citation>
    <scope>NUCLEOTIDE SEQUENCE [LARGE SCALE GENOMIC DNA]</scope>
    <source>
        <strain evidence="1">cv. AL8/78</strain>
    </source>
</reference>
<reference evidence="2" key="2">
    <citation type="journal article" date="2017" name="Nat. Plants">
        <title>The Aegilops tauschii genome reveals multiple impacts of transposons.</title>
        <authorList>
            <person name="Zhao G."/>
            <person name="Zou C."/>
            <person name="Li K."/>
            <person name="Wang K."/>
            <person name="Li T."/>
            <person name="Gao L."/>
            <person name="Zhang X."/>
            <person name="Wang H."/>
            <person name="Yang Z."/>
            <person name="Liu X."/>
            <person name="Jiang W."/>
            <person name="Mao L."/>
            <person name="Kong X."/>
            <person name="Jiao Y."/>
            <person name="Jia J."/>
        </authorList>
    </citation>
    <scope>NUCLEOTIDE SEQUENCE [LARGE SCALE GENOMIC DNA]</scope>
    <source>
        <strain evidence="2">cv. AL8/78</strain>
    </source>
</reference>
<dbReference type="Gramene" id="AET7Gv20070600.16">
    <property type="protein sequence ID" value="AET7Gv20070600.16"/>
    <property type="gene ID" value="AET7Gv20070600"/>
</dbReference>
<dbReference type="Proteomes" id="UP000015105">
    <property type="component" value="Chromosome 7D"/>
</dbReference>
<sequence length="208" mass="22451">VEASSPLVPLRVLSYPLFPLATASQPPFSSIPVGELPSLLHLAHPAHTPTPGFSLARRPLPHSQFLSSHPHQPWLHAARGGHHGSSLRYVLGEFAPELRRAAAHGVATGDASIWRAICYNRWRFLLLPARRENLLQPMVAREGGGGGGELLVVGTTPSCGTTDGHFCWNRHSKKLHPALPAMEMTSSGAASSEFFAATSRRKSCIHTN</sequence>
<keyword evidence="2" id="KW-1185">Reference proteome</keyword>
<reference evidence="1" key="5">
    <citation type="journal article" date="2021" name="G3 (Bethesda)">
        <title>Aegilops tauschii genome assembly Aet v5.0 features greater sequence contiguity and improved annotation.</title>
        <authorList>
            <person name="Wang L."/>
            <person name="Zhu T."/>
            <person name="Rodriguez J.C."/>
            <person name="Deal K.R."/>
            <person name="Dubcovsky J."/>
            <person name="McGuire P.E."/>
            <person name="Lux T."/>
            <person name="Spannagl M."/>
            <person name="Mayer K.F.X."/>
            <person name="Baldrich P."/>
            <person name="Meyers B.C."/>
            <person name="Huo N."/>
            <person name="Gu Y.Q."/>
            <person name="Zhou H."/>
            <person name="Devos K.M."/>
            <person name="Bennetzen J.L."/>
            <person name="Unver T."/>
            <person name="Budak H."/>
            <person name="Gulick P.J."/>
            <person name="Galiba G."/>
            <person name="Kalapos B."/>
            <person name="Nelson D.R."/>
            <person name="Li P."/>
            <person name="You F.M."/>
            <person name="Luo M.C."/>
            <person name="Dvorak J."/>
        </authorList>
    </citation>
    <scope>NUCLEOTIDE SEQUENCE [LARGE SCALE GENOMIC DNA]</scope>
    <source>
        <strain evidence="1">cv. AL8/78</strain>
    </source>
</reference>
<dbReference type="AlphaFoldDB" id="A0A453QEE9"/>